<evidence type="ECO:0000256" key="6">
    <source>
        <dbReference type="ARBA" id="ARBA00023157"/>
    </source>
</evidence>
<dbReference type="Proteomes" id="UP000559027">
    <property type="component" value="Unassembled WGS sequence"/>
</dbReference>
<reference evidence="8 9" key="1">
    <citation type="journal article" date="2020" name="ISME J.">
        <title>Uncovering the hidden diversity of litter-decomposition mechanisms in mushroom-forming fungi.</title>
        <authorList>
            <person name="Floudas D."/>
            <person name="Bentzer J."/>
            <person name="Ahren D."/>
            <person name="Johansson T."/>
            <person name="Persson P."/>
            <person name="Tunlid A."/>
        </authorList>
    </citation>
    <scope>NUCLEOTIDE SEQUENCE [LARGE SCALE GENOMIC DNA]</scope>
    <source>
        <strain evidence="8 9">CBS 146.42</strain>
    </source>
</reference>
<comment type="subcellular location">
    <subcellularLocation>
        <location evidence="1 7">Secreted</location>
        <location evidence="1 7">Cell wall</location>
    </subcellularLocation>
</comment>
<feature type="chain" id="PRO_5034696448" description="Hydrophobin" evidence="7">
    <location>
        <begin position="27"/>
        <end position="115"/>
    </location>
</feature>
<dbReference type="InterPro" id="IPR001338">
    <property type="entry name" value="Class_I_Hydrophobin"/>
</dbReference>
<accession>A0A8H5GBS4</accession>
<evidence type="ECO:0000256" key="1">
    <source>
        <dbReference type="ARBA" id="ARBA00004191"/>
    </source>
</evidence>
<dbReference type="GO" id="GO:0005199">
    <property type="term" value="F:structural constituent of cell wall"/>
    <property type="evidence" value="ECO:0007669"/>
    <property type="project" value="InterPro"/>
</dbReference>
<evidence type="ECO:0000256" key="7">
    <source>
        <dbReference type="RuleBase" id="RU365009"/>
    </source>
</evidence>
<evidence type="ECO:0000313" key="8">
    <source>
        <dbReference type="EMBL" id="KAF5361840.1"/>
    </source>
</evidence>
<organism evidence="8 9">
    <name type="scientific">Leucocoprinus leucothites</name>
    <dbReference type="NCBI Taxonomy" id="201217"/>
    <lineage>
        <taxon>Eukaryota</taxon>
        <taxon>Fungi</taxon>
        <taxon>Dikarya</taxon>
        <taxon>Basidiomycota</taxon>
        <taxon>Agaricomycotina</taxon>
        <taxon>Agaricomycetes</taxon>
        <taxon>Agaricomycetidae</taxon>
        <taxon>Agaricales</taxon>
        <taxon>Agaricineae</taxon>
        <taxon>Agaricaceae</taxon>
        <taxon>Leucocoprinus</taxon>
    </lineage>
</organism>
<keyword evidence="3 7" id="KW-0134">Cell wall</keyword>
<keyword evidence="4 7" id="KW-0964">Secreted</keyword>
<feature type="signal peptide" evidence="7">
    <location>
        <begin position="1"/>
        <end position="26"/>
    </location>
</feature>
<comment type="similarity">
    <text evidence="2 7">Belongs to the fungal hydrophobin family.</text>
</comment>
<dbReference type="AlphaFoldDB" id="A0A8H5GBS4"/>
<comment type="caution">
    <text evidence="8">The sequence shown here is derived from an EMBL/GenBank/DDBJ whole genome shotgun (WGS) entry which is preliminary data.</text>
</comment>
<name>A0A8H5GBS4_9AGAR</name>
<evidence type="ECO:0000313" key="9">
    <source>
        <dbReference type="Proteomes" id="UP000559027"/>
    </source>
</evidence>
<dbReference type="EMBL" id="JAACJO010000002">
    <property type="protein sequence ID" value="KAF5361840.1"/>
    <property type="molecule type" value="Genomic_DNA"/>
</dbReference>
<dbReference type="GO" id="GO:0009277">
    <property type="term" value="C:fungal-type cell wall"/>
    <property type="evidence" value="ECO:0007669"/>
    <property type="project" value="InterPro"/>
</dbReference>
<keyword evidence="6 7" id="KW-1015">Disulfide bond</keyword>
<proteinExistence type="inferred from homology"/>
<evidence type="ECO:0000256" key="3">
    <source>
        <dbReference type="ARBA" id="ARBA00022512"/>
    </source>
</evidence>
<gene>
    <name evidence="8" type="ORF">D9756_002078</name>
</gene>
<dbReference type="OrthoDB" id="4225815at2759"/>
<dbReference type="PROSITE" id="PS00956">
    <property type="entry name" value="HYDROPHOBIN"/>
    <property type="match status" value="1"/>
</dbReference>
<keyword evidence="5 7" id="KW-0732">Signal</keyword>
<sequence>MFAQVTAIFFVLPFLAAATAVPRTDGDTMPASQCNTGPIQCCNSAQAATSPAVTTLAGILGVVVQGVTGLVGLTCSPISAIGVGGNSCTAQPVCCTGNNFQGLIVLGCTPVNLNL</sequence>
<dbReference type="CDD" id="cd23507">
    <property type="entry name" value="hydrophobin_I"/>
    <property type="match status" value="1"/>
</dbReference>
<keyword evidence="9" id="KW-1185">Reference proteome</keyword>
<evidence type="ECO:0000256" key="5">
    <source>
        <dbReference type="ARBA" id="ARBA00022729"/>
    </source>
</evidence>
<protein>
    <recommendedName>
        <fullName evidence="7">Hydrophobin</fullName>
    </recommendedName>
</protein>
<evidence type="ECO:0000256" key="4">
    <source>
        <dbReference type="ARBA" id="ARBA00022525"/>
    </source>
</evidence>
<dbReference type="SMART" id="SM00075">
    <property type="entry name" value="HYDRO"/>
    <property type="match status" value="1"/>
</dbReference>
<dbReference type="InterPro" id="IPR019778">
    <property type="entry name" value="Class_I_Hydrophobin_CS"/>
</dbReference>
<evidence type="ECO:0000256" key="2">
    <source>
        <dbReference type="ARBA" id="ARBA00010446"/>
    </source>
</evidence>
<dbReference type="Pfam" id="PF01185">
    <property type="entry name" value="Hydrophobin"/>
    <property type="match status" value="1"/>
</dbReference>